<evidence type="ECO:0000313" key="2">
    <source>
        <dbReference type="Proteomes" id="UP000317648"/>
    </source>
</evidence>
<organism evidence="1 2">
    <name type="scientific">Lignipirellula cremea</name>
    <dbReference type="NCBI Taxonomy" id="2528010"/>
    <lineage>
        <taxon>Bacteria</taxon>
        <taxon>Pseudomonadati</taxon>
        <taxon>Planctomycetota</taxon>
        <taxon>Planctomycetia</taxon>
        <taxon>Pirellulales</taxon>
        <taxon>Pirellulaceae</taxon>
        <taxon>Lignipirellula</taxon>
    </lineage>
</organism>
<dbReference type="RefSeq" id="WP_145050326.1">
    <property type="nucleotide sequence ID" value="NZ_CP036433.1"/>
</dbReference>
<reference evidence="1 2" key="1">
    <citation type="submission" date="2019-02" db="EMBL/GenBank/DDBJ databases">
        <title>Deep-cultivation of Planctomycetes and their phenomic and genomic characterization uncovers novel biology.</title>
        <authorList>
            <person name="Wiegand S."/>
            <person name="Jogler M."/>
            <person name="Boedeker C."/>
            <person name="Pinto D."/>
            <person name="Vollmers J."/>
            <person name="Rivas-Marin E."/>
            <person name="Kohn T."/>
            <person name="Peeters S.H."/>
            <person name="Heuer A."/>
            <person name="Rast P."/>
            <person name="Oberbeckmann S."/>
            <person name="Bunk B."/>
            <person name="Jeske O."/>
            <person name="Meyerdierks A."/>
            <person name="Storesund J.E."/>
            <person name="Kallscheuer N."/>
            <person name="Luecker S."/>
            <person name="Lage O.M."/>
            <person name="Pohl T."/>
            <person name="Merkel B.J."/>
            <person name="Hornburger P."/>
            <person name="Mueller R.-W."/>
            <person name="Bruemmer F."/>
            <person name="Labrenz M."/>
            <person name="Spormann A.M."/>
            <person name="Op den Camp H."/>
            <person name="Overmann J."/>
            <person name="Amann R."/>
            <person name="Jetten M.S.M."/>
            <person name="Mascher T."/>
            <person name="Medema M.H."/>
            <person name="Devos D.P."/>
            <person name="Kaster A.-K."/>
            <person name="Ovreas L."/>
            <person name="Rohde M."/>
            <person name="Galperin M.Y."/>
            <person name="Jogler C."/>
        </authorList>
    </citation>
    <scope>NUCLEOTIDE SEQUENCE [LARGE SCALE GENOMIC DNA]</scope>
    <source>
        <strain evidence="1 2">Pla85_3_4</strain>
    </source>
</reference>
<dbReference type="OrthoDB" id="215601at2"/>
<accession>A0A518DNQ9</accession>
<protein>
    <submittedName>
        <fullName evidence="1">Uncharacterized protein</fullName>
    </submittedName>
</protein>
<dbReference type="Proteomes" id="UP000317648">
    <property type="component" value="Chromosome"/>
</dbReference>
<dbReference type="AlphaFoldDB" id="A0A518DNQ9"/>
<dbReference type="EMBL" id="CP036433">
    <property type="protein sequence ID" value="QDU93482.1"/>
    <property type="molecule type" value="Genomic_DNA"/>
</dbReference>
<name>A0A518DNQ9_9BACT</name>
<evidence type="ECO:0000313" key="1">
    <source>
        <dbReference type="EMBL" id="QDU93482.1"/>
    </source>
</evidence>
<keyword evidence="2" id="KW-1185">Reference proteome</keyword>
<gene>
    <name evidence="1" type="ORF">Pla8534_12620</name>
</gene>
<proteinExistence type="predicted"/>
<dbReference type="KEGG" id="lcre:Pla8534_12620"/>
<sequence>MSDKNSTEKDQEWGLCKACKWWQIEPDAAIEDLTVGFCIDEKILPFQLRISGLGGCNRFMPGKPARAAGSSEKPPAAEPVR</sequence>